<dbReference type="Proteomes" id="UP001195483">
    <property type="component" value="Unassembled WGS sequence"/>
</dbReference>
<reference evidence="2" key="1">
    <citation type="journal article" date="2021" name="Genome Biol. Evol.">
        <title>A High-Quality Reference Genome for a Parasitic Bivalve with Doubly Uniparental Inheritance (Bivalvia: Unionida).</title>
        <authorList>
            <person name="Smith C.H."/>
        </authorList>
    </citation>
    <scope>NUCLEOTIDE SEQUENCE</scope>
    <source>
        <strain evidence="2">CHS0354</strain>
    </source>
</reference>
<keyword evidence="3" id="KW-1185">Reference proteome</keyword>
<evidence type="ECO:0000313" key="2">
    <source>
        <dbReference type="EMBL" id="KAK3588923.1"/>
    </source>
</evidence>
<sequence>MGVFNQFVRLLWKNYVLRKRQPLVLLLEIVWPIMIFAIVAIMRTGIPPQPESTCSYYERAMPSTGLIPFLQSSICTMNNPCKTPDQLIQIQASQQKLTSLLANLQPYLTESEILGALEAFHTVEKIFNVLRNVSENGTELETFREKLKLKHFFDDSNEIYSLLVNDFKILSDQEASGLLDGTLNIFEILDLFGNENSDFERIVCNVTRLQMYIVLSSSANVSDVSRSFCNIEKDMISNITNIVVKHINVANMINIAADVAAVTGRFDYSSAISDFGKVVEYMLNSPSLMSVLPNLQYLSNIPALTSKLAAIIPKMEALKQVDFASINAVVEFIELFIISSGSDYQVWKISKDMLAYMQNITTYLNAETVDWSKLFTMAMPVVKELSQSISSDSLNALIDISTNRLLEEMYNLTTQLLNGFQLTDMFTGYDFFQSYRA</sequence>
<organism evidence="2 3">
    <name type="scientific">Potamilus streckersoni</name>
    <dbReference type="NCBI Taxonomy" id="2493646"/>
    <lineage>
        <taxon>Eukaryota</taxon>
        <taxon>Metazoa</taxon>
        <taxon>Spiralia</taxon>
        <taxon>Lophotrochozoa</taxon>
        <taxon>Mollusca</taxon>
        <taxon>Bivalvia</taxon>
        <taxon>Autobranchia</taxon>
        <taxon>Heteroconchia</taxon>
        <taxon>Palaeoheterodonta</taxon>
        <taxon>Unionida</taxon>
        <taxon>Unionoidea</taxon>
        <taxon>Unionidae</taxon>
        <taxon>Ambleminae</taxon>
        <taxon>Lampsilini</taxon>
        <taxon>Potamilus</taxon>
    </lineage>
</organism>
<dbReference type="EMBL" id="JAEAOA010001426">
    <property type="protein sequence ID" value="KAK3588923.1"/>
    <property type="molecule type" value="Genomic_DNA"/>
</dbReference>
<keyword evidence="1" id="KW-0472">Membrane</keyword>
<protein>
    <submittedName>
        <fullName evidence="2">Uncharacterized protein</fullName>
    </submittedName>
</protein>
<proteinExistence type="predicted"/>
<accession>A0AAE0SCD6</accession>
<evidence type="ECO:0000313" key="3">
    <source>
        <dbReference type="Proteomes" id="UP001195483"/>
    </source>
</evidence>
<gene>
    <name evidence="2" type="ORF">CHS0354_023684</name>
</gene>
<reference evidence="2" key="2">
    <citation type="journal article" date="2021" name="Genome Biol. Evol.">
        <title>Developing a high-quality reference genome for a parasitic bivalve with doubly uniparental inheritance (Bivalvia: Unionida).</title>
        <authorList>
            <person name="Smith C.H."/>
        </authorList>
    </citation>
    <scope>NUCLEOTIDE SEQUENCE</scope>
    <source>
        <strain evidence="2">CHS0354</strain>
        <tissue evidence="2">Mantle</tissue>
    </source>
</reference>
<evidence type="ECO:0000256" key="1">
    <source>
        <dbReference type="SAM" id="Phobius"/>
    </source>
</evidence>
<feature type="transmembrane region" description="Helical" evidence="1">
    <location>
        <begin position="23"/>
        <end position="42"/>
    </location>
</feature>
<name>A0AAE0SCD6_9BIVA</name>
<reference evidence="2" key="3">
    <citation type="submission" date="2023-05" db="EMBL/GenBank/DDBJ databases">
        <authorList>
            <person name="Smith C.H."/>
        </authorList>
    </citation>
    <scope>NUCLEOTIDE SEQUENCE</scope>
    <source>
        <strain evidence="2">CHS0354</strain>
        <tissue evidence="2">Mantle</tissue>
    </source>
</reference>
<dbReference type="AlphaFoldDB" id="A0AAE0SCD6"/>
<keyword evidence="1" id="KW-0812">Transmembrane</keyword>
<keyword evidence="1" id="KW-1133">Transmembrane helix</keyword>
<comment type="caution">
    <text evidence="2">The sequence shown here is derived from an EMBL/GenBank/DDBJ whole genome shotgun (WGS) entry which is preliminary data.</text>
</comment>